<evidence type="ECO:0000259" key="4">
    <source>
        <dbReference type="Pfam" id="PF00266"/>
    </source>
</evidence>
<dbReference type="PANTHER" id="PTHR11601:SF34">
    <property type="entry name" value="CYSTEINE DESULFURASE"/>
    <property type="match status" value="1"/>
</dbReference>
<feature type="domain" description="Aminotransferase class V" evidence="4">
    <location>
        <begin position="9"/>
        <end position="204"/>
    </location>
</feature>
<dbReference type="AlphaFoldDB" id="A0A2M8FFT9"/>
<dbReference type="InterPro" id="IPR015424">
    <property type="entry name" value="PyrdxlP-dep_Trfase"/>
</dbReference>
<dbReference type="Proteomes" id="UP000230391">
    <property type="component" value="Unassembled WGS sequence"/>
</dbReference>
<comment type="caution">
    <text evidence="5">The sequence shown here is derived from an EMBL/GenBank/DDBJ whole genome shotgun (WGS) entry which is preliminary data.</text>
</comment>
<dbReference type="SUPFAM" id="SSF53383">
    <property type="entry name" value="PLP-dependent transferases"/>
    <property type="match status" value="1"/>
</dbReference>
<name>A0A2M8FFT9_9BACT</name>
<organism evidence="5 6">
    <name type="scientific">Candidatus Kaiserbacteria bacterium CG_4_9_14_0_2_um_filter_41_32</name>
    <dbReference type="NCBI Taxonomy" id="1974601"/>
    <lineage>
        <taxon>Bacteria</taxon>
        <taxon>Candidatus Kaiseribacteriota</taxon>
    </lineage>
</organism>
<comment type="cofactor">
    <cofactor evidence="1">
        <name>pyridoxal 5'-phosphate</name>
        <dbReference type="ChEBI" id="CHEBI:597326"/>
    </cofactor>
</comment>
<accession>A0A2M8FFT9</accession>
<evidence type="ECO:0000256" key="2">
    <source>
        <dbReference type="ARBA" id="ARBA00006490"/>
    </source>
</evidence>
<dbReference type="Pfam" id="PF00266">
    <property type="entry name" value="Aminotran_5"/>
    <property type="match status" value="1"/>
</dbReference>
<dbReference type="InterPro" id="IPR015421">
    <property type="entry name" value="PyrdxlP-dep_Trfase_major"/>
</dbReference>
<evidence type="ECO:0000313" key="6">
    <source>
        <dbReference type="Proteomes" id="UP000230391"/>
    </source>
</evidence>
<dbReference type="EMBL" id="PFRD01000002">
    <property type="protein sequence ID" value="PJC56486.1"/>
    <property type="molecule type" value="Genomic_DNA"/>
</dbReference>
<feature type="non-terminal residue" evidence="5">
    <location>
        <position position="204"/>
    </location>
</feature>
<evidence type="ECO:0000256" key="1">
    <source>
        <dbReference type="ARBA" id="ARBA00001933"/>
    </source>
</evidence>
<sequence length="204" mass="22165">MNDKILKTIYLDHAATTPLSPIVHEAMLEIEAKIYGNPSSMHREGRKAFDILERARADVASSIGANPKEIIFTGSGTESDNLAIIGVAHAYKKFGRHIIVSTIEHKAVLAATHRLESEGFKVTYLPVSNDGLVSVDECMAAVRPDTILISIMYANNEIGTIEPIARLATAIKKLREEKTTPLFHTDACQAVGMLPVDVTTLGVD</sequence>
<reference evidence="6" key="1">
    <citation type="submission" date="2017-09" db="EMBL/GenBank/DDBJ databases">
        <title>Depth-based differentiation of microbial function through sediment-hosted aquifers and enrichment of novel symbionts in the deep terrestrial subsurface.</title>
        <authorList>
            <person name="Probst A.J."/>
            <person name="Ladd B."/>
            <person name="Jarett J.K."/>
            <person name="Geller-Mcgrath D.E."/>
            <person name="Sieber C.M.K."/>
            <person name="Emerson J.B."/>
            <person name="Anantharaman K."/>
            <person name="Thomas B.C."/>
            <person name="Malmstrom R."/>
            <person name="Stieglmeier M."/>
            <person name="Klingl A."/>
            <person name="Woyke T."/>
            <person name="Ryan C.M."/>
            <person name="Banfield J.F."/>
        </authorList>
    </citation>
    <scope>NUCLEOTIDE SEQUENCE [LARGE SCALE GENOMIC DNA]</scope>
</reference>
<dbReference type="GO" id="GO:0031071">
    <property type="term" value="F:cysteine desulfurase activity"/>
    <property type="evidence" value="ECO:0007669"/>
    <property type="project" value="UniProtKB-EC"/>
</dbReference>
<proteinExistence type="inferred from homology"/>
<comment type="similarity">
    <text evidence="2">Belongs to the class-V pyridoxal-phosphate-dependent aminotransferase family. NifS/IscS subfamily.</text>
</comment>
<protein>
    <submittedName>
        <fullName evidence="5">Cysteine desulfurase NifS</fullName>
    </submittedName>
</protein>
<dbReference type="InterPro" id="IPR000192">
    <property type="entry name" value="Aminotrans_V_dom"/>
</dbReference>
<dbReference type="PANTHER" id="PTHR11601">
    <property type="entry name" value="CYSTEINE DESULFURYLASE FAMILY MEMBER"/>
    <property type="match status" value="1"/>
</dbReference>
<comment type="catalytic activity">
    <reaction evidence="3">
        <text>(sulfur carrier)-H + L-cysteine = (sulfur carrier)-SH + L-alanine</text>
        <dbReference type="Rhea" id="RHEA:43892"/>
        <dbReference type="Rhea" id="RHEA-COMP:14737"/>
        <dbReference type="Rhea" id="RHEA-COMP:14739"/>
        <dbReference type="ChEBI" id="CHEBI:29917"/>
        <dbReference type="ChEBI" id="CHEBI:35235"/>
        <dbReference type="ChEBI" id="CHEBI:57972"/>
        <dbReference type="ChEBI" id="CHEBI:64428"/>
        <dbReference type="EC" id="2.8.1.7"/>
    </reaction>
</comment>
<evidence type="ECO:0000313" key="5">
    <source>
        <dbReference type="EMBL" id="PJC56486.1"/>
    </source>
</evidence>
<evidence type="ECO:0000256" key="3">
    <source>
        <dbReference type="ARBA" id="ARBA00050776"/>
    </source>
</evidence>
<dbReference type="Gene3D" id="3.40.640.10">
    <property type="entry name" value="Type I PLP-dependent aspartate aminotransferase-like (Major domain)"/>
    <property type="match status" value="1"/>
</dbReference>
<gene>
    <name evidence="5" type="ORF">CO026_00055</name>
</gene>